<feature type="transmembrane region" description="Helical" evidence="2">
    <location>
        <begin position="146"/>
        <end position="162"/>
    </location>
</feature>
<organism evidence="4 5">
    <name type="scientific">Variovorax guangxiensis</name>
    <dbReference type="NCBI Taxonomy" id="1775474"/>
    <lineage>
        <taxon>Bacteria</taxon>
        <taxon>Pseudomonadati</taxon>
        <taxon>Pseudomonadota</taxon>
        <taxon>Betaproteobacteria</taxon>
        <taxon>Burkholderiales</taxon>
        <taxon>Comamonadaceae</taxon>
        <taxon>Variovorax</taxon>
    </lineage>
</organism>
<dbReference type="EMBL" id="RCZI01000001">
    <property type="protein sequence ID" value="TPG30616.1"/>
    <property type="molecule type" value="Genomic_DNA"/>
</dbReference>
<name>A0A502E227_9BURK</name>
<feature type="transmembrane region" description="Helical" evidence="2">
    <location>
        <begin position="49"/>
        <end position="75"/>
    </location>
</feature>
<evidence type="ECO:0000256" key="1">
    <source>
        <dbReference type="ARBA" id="ARBA00005801"/>
    </source>
</evidence>
<evidence type="ECO:0000259" key="3">
    <source>
        <dbReference type="Pfam" id="PF01478"/>
    </source>
</evidence>
<dbReference type="AlphaFoldDB" id="A0A502E227"/>
<keyword evidence="2" id="KW-0472">Membrane</keyword>
<comment type="similarity">
    <text evidence="1">Belongs to the peptidase A24 family.</text>
</comment>
<dbReference type="OrthoDB" id="5953125at2"/>
<accession>A0A502E227</accession>
<keyword evidence="2" id="KW-0812">Transmembrane</keyword>
<dbReference type="Gene3D" id="1.20.120.1220">
    <property type="match status" value="1"/>
</dbReference>
<evidence type="ECO:0000313" key="5">
    <source>
        <dbReference type="Proteomes" id="UP000319212"/>
    </source>
</evidence>
<dbReference type="PANTHER" id="PTHR30487:SF0">
    <property type="entry name" value="PREPILIN LEADER PEPTIDASE_N-METHYLTRANSFERASE-RELATED"/>
    <property type="match status" value="1"/>
</dbReference>
<feature type="domain" description="Prepilin type IV endopeptidase peptidase" evidence="3">
    <location>
        <begin position="6"/>
        <end position="107"/>
    </location>
</feature>
<dbReference type="GO" id="GO:0004190">
    <property type="term" value="F:aspartic-type endopeptidase activity"/>
    <property type="evidence" value="ECO:0007669"/>
    <property type="project" value="InterPro"/>
</dbReference>
<reference evidence="4 5" key="1">
    <citation type="journal article" date="2019" name="Environ. Microbiol.">
        <title>Species interactions and distinct microbial communities in high Arctic permafrost affected cryosols are associated with the CH4 and CO2 gas fluxes.</title>
        <authorList>
            <person name="Altshuler I."/>
            <person name="Hamel J."/>
            <person name="Turney S."/>
            <person name="Magnuson E."/>
            <person name="Levesque R."/>
            <person name="Greer C."/>
            <person name="Whyte L.G."/>
        </authorList>
    </citation>
    <scope>NUCLEOTIDE SEQUENCE [LARGE SCALE GENOMIC DNA]</scope>
    <source>
        <strain evidence="4 5">S06.C</strain>
    </source>
</reference>
<dbReference type="InterPro" id="IPR050882">
    <property type="entry name" value="Prepilin_peptidase/N-MTase"/>
</dbReference>
<dbReference type="Pfam" id="PF01478">
    <property type="entry name" value="Peptidase_A24"/>
    <property type="match status" value="1"/>
</dbReference>
<gene>
    <name evidence="4" type="ORF">EAH82_03865</name>
</gene>
<comment type="caution">
    <text evidence="4">The sequence shown here is derived from an EMBL/GenBank/DDBJ whole genome shotgun (WGS) entry which is preliminary data.</text>
</comment>
<keyword evidence="2" id="KW-1133">Transmembrane helix</keyword>
<evidence type="ECO:0000256" key="2">
    <source>
        <dbReference type="SAM" id="Phobius"/>
    </source>
</evidence>
<feature type="transmembrane region" description="Helical" evidence="2">
    <location>
        <begin position="24"/>
        <end position="42"/>
    </location>
</feature>
<dbReference type="RefSeq" id="WP_140838735.1">
    <property type="nucleotide sequence ID" value="NZ_RCZI01000001.1"/>
</dbReference>
<dbReference type="InterPro" id="IPR000045">
    <property type="entry name" value="Prepilin_IV_endopep_pep"/>
</dbReference>
<proteinExistence type="inferred from homology"/>
<dbReference type="PANTHER" id="PTHR30487">
    <property type="entry name" value="TYPE 4 PREPILIN-LIKE PROTEINS LEADER PEPTIDE-PROCESSING ENZYME"/>
    <property type="match status" value="1"/>
</dbReference>
<evidence type="ECO:0000313" key="4">
    <source>
        <dbReference type="EMBL" id="TPG30616.1"/>
    </source>
</evidence>
<protein>
    <submittedName>
        <fullName evidence="4">Prepilin peptidase</fullName>
    </submittedName>
</protein>
<dbReference type="GO" id="GO:0005886">
    <property type="term" value="C:plasma membrane"/>
    <property type="evidence" value="ECO:0007669"/>
    <property type="project" value="TreeGrafter"/>
</dbReference>
<dbReference type="Proteomes" id="UP000319212">
    <property type="component" value="Unassembled WGS sequence"/>
</dbReference>
<sequence length="168" mass="17658">MSTLWSSWLLMVVAYDFRERRIPNGLVLAGAVLGLGALVANLQPFGLGWSAALGGAVVGFGVLLMFYAAGVMGAADVKVAGVLGLWVGASPLLPIWLLASVLAGVHSLMWVALQRWPVLPQLANMLSAADTSPGVAERPIRRQRHVPLAAYLAIATLLWMAAGGRTGF</sequence>
<dbReference type="GO" id="GO:0006465">
    <property type="term" value="P:signal peptide processing"/>
    <property type="evidence" value="ECO:0007669"/>
    <property type="project" value="TreeGrafter"/>
</dbReference>